<keyword evidence="6" id="KW-1185">Reference proteome</keyword>
<dbReference type="SUPFAM" id="SSF51215">
    <property type="entry name" value="Regulatory protein AraC"/>
    <property type="match status" value="1"/>
</dbReference>
<dbReference type="SUPFAM" id="SSF46689">
    <property type="entry name" value="Homeodomain-like"/>
    <property type="match status" value="1"/>
</dbReference>
<evidence type="ECO:0000313" key="5">
    <source>
        <dbReference type="EMBL" id="GGH78575.1"/>
    </source>
</evidence>
<gene>
    <name evidence="5" type="ORF">GCM10007362_24050</name>
</gene>
<dbReference type="Gene3D" id="1.10.10.60">
    <property type="entry name" value="Homeodomain-like"/>
    <property type="match status" value="1"/>
</dbReference>
<dbReference type="PRINTS" id="PR00032">
    <property type="entry name" value="HTHARAC"/>
</dbReference>
<evidence type="ECO:0000256" key="1">
    <source>
        <dbReference type="ARBA" id="ARBA00023015"/>
    </source>
</evidence>
<dbReference type="Pfam" id="PF12833">
    <property type="entry name" value="HTH_18"/>
    <property type="match status" value="1"/>
</dbReference>
<dbReference type="InterPro" id="IPR020449">
    <property type="entry name" value="Tscrpt_reg_AraC-type_HTH"/>
</dbReference>
<dbReference type="InterPro" id="IPR037923">
    <property type="entry name" value="HTH-like"/>
</dbReference>
<dbReference type="InterPro" id="IPR009057">
    <property type="entry name" value="Homeodomain-like_sf"/>
</dbReference>
<evidence type="ECO:0000313" key="6">
    <source>
        <dbReference type="Proteomes" id="UP000605427"/>
    </source>
</evidence>
<keyword evidence="1" id="KW-0805">Transcription regulation</keyword>
<feature type="domain" description="HTH araC/xylS-type" evidence="4">
    <location>
        <begin position="185"/>
        <end position="283"/>
    </location>
</feature>
<dbReference type="Proteomes" id="UP000605427">
    <property type="component" value="Unassembled WGS sequence"/>
</dbReference>
<accession>A0ABQ1ZVL3</accession>
<keyword evidence="2" id="KW-0238">DNA-binding</keyword>
<dbReference type="PROSITE" id="PS01124">
    <property type="entry name" value="HTH_ARAC_FAMILY_2"/>
    <property type="match status" value="1"/>
</dbReference>
<dbReference type="SMART" id="SM00342">
    <property type="entry name" value="HTH_ARAC"/>
    <property type="match status" value="1"/>
</dbReference>
<dbReference type="RefSeq" id="WP_172243611.1">
    <property type="nucleotide sequence ID" value="NZ_BMDD01000003.1"/>
</dbReference>
<comment type="caution">
    <text evidence="5">The sequence shown here is derived from an EMBL/GenBank/DDBJ whole genome shotgun (WGS) entry which is preliminary data.</text>
</comment>
<evidence type="ECO:0000256" key="2">
    <source>
        <dbReference type="ARBA" id="ARBA00023125"/>
    </source>
</evidence>
<sequence>MSKYMDYTISRSPIRVLTPSVDPARLRIKSATIMNAGHLPGRTMFRERATFRYWAIVLITGGSGQYRVDGGEIQTVRAGSWFFLYPGAVFDYGPHAGEQWDEYYFTASGTRIEEWRNHWLPDARRVHEWRMNEMLLQRMENMLRLIDSGTPDNLDRAALHLESFLYELVSGEDGAEDGRRERLAQRIIEDIQTLLHLPPTVGEIAARHHISVSTLRRIVHDYTGHPFNEFVHRLRTAEARNVLLNTDMSVKEIGERLGYKDMFYFSRVFKRITGVSPREYRSRIGP</sequence>
<name>A0ABQ1ZVL3_9BACL</name>
<dbReference type="PANTHER" id="PTHR43280:SF2">
    <property type="entry name" value="HTH-TYPE TRANSCRIPTIONAL REGULATOR EXSA"/>
    <property type="match status" value="1"/>
</dbReference>
<keyword evidence="3" id="KW-0804">Transcription</keyword>
<dbReference type="InterPro" id="IPR003313">
    <property type="entry name" value="AraC-bd"/>
</dbReference>
<dbReference type="EMBL" id="BMDD01000003">
    <property type="protein sequence ID" value="GGH78575.1"/>
    <property type="molecule type" value="Genomic_DNA"/>
</dbReference>
<proteinExistence type="predicted"/>
<dbReference type="PANTHER" id="PTHR43280">
    <property type="entry name" value="ARAC-FAMILY TRANSCRIPTIONAL REGULATOR"/>
    <property type="match status" value="1"/>
</dbReference>
<evidence type="ECO:0000256" key="3">
    <source>
        <dbReference type="ARBA" id="ARBA00023163"/>
    </source>
</evidence>
<evidence type="ECO:0000259" key="4">
    <source>
        <dbReference type="PROSITE" id="PS01124"/>
    </source>
</evidence>
<dbReference type="Pfam" id="PF02311">
    <property type="entry name" value="AraC_binding"/>
    <property type="match status" value="1"/>
</dbReference>
<protein>
    <submittedName>
        <fullName evidence="5">Transcriptional regulator</fullName>
    </submittedName>
</protein>
<dbReference type="InterPro" id="IPR018060">
    <property type="entry name" value="HTH_AraC"/>
</dbReference>
<organism evidence="5 6">
    <name type="scientific">Saccharibacillus endophyticus</name>
    <dbReference type="NCBI Taxonomy" id="2060666"/>
    <lineage>
        <taxon>Bacteria</taxon>
        <taxon>Bacillati</taxon>
        <taxon>Bacillota</taxon>
        <taxon>Bacilli</taxon>
        <taxon>Bacillales</taxon>
        <taxon>Paenibacillaceae</taxon>
        <taxon>Saccharibacillus</taxon>
    </lineage>
</organism>
<reference evidence="6" key="1">
    <citation type="journal article" date="2019" name="Int. J. Syst. Evol. Microbiol.">
        <title>The Global Catalogue of Microorganisms (GCM) 10K type strain sequencing project: providing services to taxonomists for standard genome sequencing and annotation.</title>
        <authorList>
            <consortium name="The Broad Institute Genomics Platform"/>
            <consortium name="The Broad Institute Genome Sequencing Center for Infectious Disease"/>
            <person name="Wu L."/>
            <person name="Ma J."/>
        </authorList>
    </citation>
    <scope>NUCLEOTIDE SEQUENCE [LARGE SCALE GENOMIC DNA]</scope>
    <source>
        <strain evidence="6">CCM 8702</strain>
    </source>
</reference>